<feature type="signal peptide" evidence="1">
    <location>
        <begin position="1"/>
        <end position="20"/>
    </location>
</feature>
<name>A0ABQ2D2J4_9DEIO</name>
<evidence type="ECO:0008006" key="4">
    <source>
        <dbReference type="Google" id="ProtNLM"/>
    </source>
</evidence>
<sequence length="142" mass="15566">MFSLLSSMLLVLGACAPAVQDDTVPVSPLPQSVTQEQQGYFQQELKDLGITILSGSSALYAGLESTAFQKLVDQFYRSHPGYCPLENAFFIKDNPFGVYMTVTAKGDQIAAFIYDQRQKPRVTYSVLEGKSSQVLAVGLCRN</sequence>
<protein>
    <recommendedName>
        <fullName evidence="4">DUF3887 domain-containing protein</fullName>
    </recommendedName>
</protein>
<dbReference type="Proteomes" id="UP000632222">
    <property type="component" value="Unassembled WGS sequence"/>
</dbReference>
<keyword evidence="3" id="KW-1185">Reference proteome</keyword>
<dbReference type="EMBL" id="BMOD01000005">
    <property type="protein sequence ID" value="GGJ33170.1"/>
    <property type="molecule type" value="Genomic_DNA"/>
</dbReference>
<reference evidence="3" key="1">
    <citation type="journal article" date="2019" name="Int. J. Syst. Evol. Microbiol.">
        <title>The Global Catalogue of Microorganisms (GCM) 10K type strain sequencing project: providing services to taxonomists for standard genome sequencing and annotation.</title>
        <authorList>
            <consortium name="The Broad Institute Genomics Platform"/>
            <consortium name="The Broad Institute Genome Sequencing Center for Infectious Disease"/>
            <person name="Wu L."/>
            <person name="Ma J."/>
        </authorList>
    </citation>
    <scope>NUCLEOTIDE SEQUENCE [LARGE SCALE GENOMIC DNA]</scope>
    <source>
        <strain evidence="3">JCM 14370</strain>
    </source>
</reference>
<accession>A0ABQ2D2J4</accession>
<keyword evidence="1" id="KW-0732">Signal</keyword>
<dbReference type="RefSeq" id="WP_189002470.1">
    <property type="nucleotide sequence ID" value="NZ_BMOD01000005.1"/>
</dbReference>
<evidence type="ECO:0000313" key="2">
    <source>
        <dbReference type="EMBL" id="GGJ33170.1"/>
    </source>
</evidence>
<feature type="chain" id="PRO_5045827900" description="DUF3887 domain-containing protein" evidence="1">
    <location>
        <begin position="21"/>
        <end position="142"/>
    </location>
</feature>
<proteinExistence type="predicted"/>
<gene>
    <name evidence="2" type="ORF">GCM10008938_19260</name>
</gene>
<evidence type="ECO:0000256" key="1">
    <source>
        <dbReference type="SAM" id="SignalP"/>
    </source>
</evidence>
<organism evidence="2 3">
    <name type="scientific">Deinococcus roseus</name>
    <dbReference type="NCBI Taxonomy" id="392414"/>
    <lineage>
        <taxon>Bacteria</taxon>
        <taxon>Thermotogati</taxon>
        <taxon>Deinococcota</taxon>
        <taxon>Deinococci</taxon>
        <taxon>Deinococcales</taxon>
        <taxon>Deinococcaceae</taxon>
        <taxon>Deinococcus</taxon>
    </lineage>
</organism>
<evidence type="ECO:0000313" key="3">
    <source>
        <dbReference type="Proteomes" id="UP000632222"/>
    </source>
</evidence>
<comment type="caution">
    <text evidence="2">The sequence shown here is derived from an EMBL/GenBank/DDBJ whole genome shotgun (WGS) entry which is preliminary data.</text>
</comment>